<reference evidence="2" key="1">
    <citation type="submission" date="2022-10" db="EMBL/GenBank/DDBJ databases">
        <title>Streptomyces beihaiensis sp. nov., a chitin degrading actinobacterium, isolated from shrimp pond soil.</title>
        <authorList>
            <person name="Xie J."/>
            <person name="Shen N."/>
        </authorList>
    </citation>
    <scope>NUCLEOTIDE SEQUENCE</scope>
    <source>
        <strain evidence="2">GXMU-J5</strain>
    </source>
</reference>
<keyword evidence="3" id="KW-1185">Reference proteome</keyword>
<sequence>LCLAAAAAALLVGGPLTVLAVTDGGGGHAAHRPPAYASGTSEETAFRHIAEKITATDATTHVTATIALEPKAWGTHTVLELKNVKGPLTCSLVAVGKNGTRETVATWSVPPGGYGIPGGAQDGHDSARYPLYVHGGAAFARDRIDHFDVETLTGRRLVEVDA</sequence>
<dbReference type="EMBL" id="JAPHNL010000313">
    <property type="protein sequence ID" value="MCX3063510.1"/>
    <property type="molecule type" value="Genomic_DNA"/>
</dbReference>
<gene>
    <name evidence="2" type="ORF">OFY01_27860</name>
</gene>
<name>A0ABT3U393_9ACTN</name>
<evidence type="ECO:0000313" key="2">
    <source>
        <dbReference type="EMBL" id="MCX3063510.1"/>
    </source>
</evidence>
<evidence type="ECO:0000256" key="1">
    <source>
        <dbReference type="SAM" id="SignalP"/>
    </source>
</evidence>
<protein>
    <submittedName>
        <fullName evidence="2">RNA polymerase subunit sigma</fullName>
    </submittedName>
</protein>
<feature type="signal peptide" evidence="1">
    <location>
        <begin position="1"/>
        <end position="20"/>
    </location>
</feature>
<evidence type="ECO:0000313" key="3">
    <source>
        <dbReference type="Proteomes" id="UP001163064"/>
    </source>
</evidence>
<accession>A0ABT3U393</accession>
<keyword evidence="1" id="KW-0732">Signal</keyword>
<comment type="caution">
    <text evidence="2">The sequence shown here is derived from an EMBL/GenBank/DDBJ whole genome shotgun (WGS) entry which is preliminary data.</text>
</comment>
<feature type="non-terminal residue" evidence="2">
    <location>
        <position position="1"/>
    </location>
</feature>
<organism evidence="2 3">
    <name type="scientific">Streptomyces beihaiensis</name>
    <dbReference type="NCBI Taxonomy" id="2984495"/>
    <lineage>
        <taxon>Bacteria</taxon>
        <taxon>Bacillati</taxon>
        <taxon>Actinomycetota</taxon>
        <taxon>Actinomycetes</taxon>
        <taxon>Kitasatosporales</taxon>
        <taxon>Streptomycetaceae</taxon>
        <taxon>Streptomyces</taxon>
    </lineage>
</organism>
<dbReference type="Proteomes" id="UP001163064">
    <property type="component" value="Unassembled WGS sequence"/>
</dbReference>
<proteinExistence type="predicted"/>
<feature type="chain" id="PRO_5046940532" evidence="1">
    <location>
        <begin position="21"/>
        <end position="162"/>
    </location>
</feature>